<evidence type="ECO:0000256" key="1">
    <source>
        <dbReference type="SAM" id="MobiDB-lite"/>
    </source>
</evidence>
<feature type="compositionally biased region" description="Low complexity" evidence="1">
    <location>
        <begin position="250"/>
        <end position="259"/>
    </location>
</feature>
<proteinExistence type="predicted"/>
<evidence type="ECO:0000313" key="3">
    <source>
        <dbReference type="EMBL" id="GBE80789.1"/>
    </source>
</evidence>
<sequence>MASTPAPSVERHAAVTTLSEPDLGMSVSPASQPSPVWQELDYCACLATTSIWNSTYPSVPDSPLDSESEGGGDTTVQMPLMVTRQTSISLGPRQNADHSLGLFPAPAPISDFPAQTTPLIVLARNSPTTVFLETDAPGSTSRSIYYYSSFTTTLPNSSVVVVLTTVSSGASSTATSQAAHSQGSVNSALGPLLGGLLGGFFGLMVIGILLWCTWRRRHDICGGRQPVDPTPAFPETDPKIPEHLDRRSSRFSSQFSGYRSPRRSSTPAPEPLPYQYGALGRPKSVGSTTSLPGAQSPPHSPSQSHSRPTSSTTPPPSAYLPNASVGTPPGIATALTPGPSMASSLRSSTPASWYPPSLQQYQQQRQQGRVSWPRMAGEEEERVSPVLRPRSERRPSRLSLTLANWNPETDENVMEREETDVGAEDTSKKKTKTQEEGGAGVEVEVTRDMEE</sequence>
<keyword evidence="2" id="KW-0472">Membrane</keyword>
<feature type="compositionally biased region" description="Low complexity" evidence="1">
    <location>
        <begin position="301"/>
        <end position="312"/>
    </location>
</feature>
<evidence type="ECO:0008006" key="5">
    <source>
        <dbReference type="Google" id="ProtNLM"/>
    </source>
</evidence>
<comment type="caution">
    <text evidence="3">The sequence shown here is derived from an EMBL/GenBank/DDBJ whole genome shotgun (WGS) entry which is preliminary data.</text>
</comment>
<keyword evidence="4" id="KW-1185">Reference proteome</keyword>
<reference evidence="3 4" key="1">
    <citation type="journal article" date="2018" name="Sci. Rep.">
        <title>Genome sequence of the cauliflower mushroom Sparassis crispa (Hanabiratake) and its association with beneficial usage.</title>
        <authorList>
            <person name="Kiyama R."/>
            <person name="Furutani Y."/>
            <person name="Kawaguchi K."/>
            <person name="Nakanishi T."/>
        </authorList>
    </citation>
    <scope>NUCLEOTIDE SEQUENCE [LARGE SCALE GENOMIC DNA]</scope>
</reference>
<dbReference type="RefSeq" id="XP_027611702.1">
    <property type="nucleotide sequence ID" value="XM_027755901.1"/>
</dbReference>
<dbReference type="EMBL" id="BFAD01000003">
    <property type="protein sequence ID" value="GBE80789.1"/>
    <property type="molecule type" value="Genomic_DNA"/>
</dbReference>
<dbReference type="OrthoDB" id="2804368at2759"/>
<gene>
    <name evidence="3" type="ORF">SCP_0305090</name>
</gene>
<keyword evidence="2" id="KW-1133">Transmembrane helix</keyword>
<accession>A0A401GF54</accession>
<dbReference type="AlphaFoldDB" id="A0A401GF54"/>
<dbReference type="GeneID" id="38777706"/>
<evidence type="ECO:0000256" key="2">
    <source>
        <dbReference type="SAM" id="Phobius"/>
    </source>
</evidence>
<feature type="region of interest" description="Disordered" evidence="1">
    <location>
        <begin position="223"/>
        <end position="451"/>
    </location>
</feature>
<feature type="compositionally biased region" description="Basic and acidic residues" evidence="1">
    <location>
        <begin position="425"/>
        <end position="435"/>
    </location>
</feature>
<feature type="compositionally biased region" description="Polar residues" evidence="1">
    <location>
        <begin position="341"/>
        <end position="351"/>
    </location>
</feature>
<dbReference type="Proteomes" id="UP000287166">
    <property type="component" value="Unassembled WGS sequence"/>
</dbReference>
<keyword evidence="2" id="KW-0812">Transmembrane</keyword>
<evidence type="ECO:0000313" key="4">
    <source>
        <dbReference type="Proteomes" id="UP000287166"/>
    </source>
</evidence>
<name>A0A401GF54_9APHY</name>
<protein>
    <recommendedName>
        <fullName evidence="5">Mid2 domain-containing protein</fullName>
    </recommendedName>
</protein>
<dbReference type="InParanoid" id="A0A401GF54"/>
<feature type="transmembrane region" description="Helical" evidence="2">
    <location>
        <begin position="192"/>
        <end position="214"/>
    </location>
</feature>
<organism evidence="3 4">
    <name type="scientific">Sparassis crispa</name>
    <dbReference type="NCBI Taxonomy" id="139825"/>
    <lineage>
        <taxon>Eukaryota</taxon>
        <taxon>Fungi</taxon>
        <taxon>Dikarya</taxon>
        <taxon>Basidiomycota</taxon>
        <taxon>Agaricomycotina</taxon>
        <taxon>Agaricomycetes</taxon>
        <taxon>Polyporales</taxon>
        <taxon>Sparassidaceae</taxon>
        <taxon>Sparassis</taxon>
    </lineage>
</organism>
<feature type="compositionally biased region" description="Basic and acidic residues" evidence="1">
    <location>
        <begin position="236"/>
        <end position="248"/>
    </location>
</feature>
<feature type="compositionally biased region" description="Acidic residues" evidence="1">
    <location>
        <begin position="408"/>
        <end position="423"/>
    </location>
</feature>